<comment type="similarity">
    <text evidence="2">Belongs to the bacterial solute-binding protein 5 family.</text>
</comment>
<dbReference type="GO" id="GO:1904680">
    <property type="term" value="F:peptide transmembrane transporter activity"/>
    <property type="evidence" value="ECO:0007669"/>
    <property type="project" value="TreeGrafter"/>
</dbReference>
<gene>
    <name evidence="6" type="ORF">FHU40_003024</name>
</gene>
<dbReference type="PROSITE" id="PS51257">
    <property type="entry name" value="PROKAR_LIPOPROTEIN"/>
    <property type="match status" value="1"/>
</dbReference>
<dbReference type="PANTHER" id="PTHR30290">
    <property type="entry name" value="PERIPLASMIC BINDING COMPONENT OF ABC TRANSPORTER"/>
    <property type="match status" value="1"/>
</dbReference>
<dbReference type="Gene3D" id="3.10.105.10">
    <property type="entry name" value="Dipeptide-binding Protein, Domain 3"/>
    <property type="match status" value="1"/>
</dbReference>
<comment type="caution">
    <text evidence="6">The sequence shown here is derived from an EMBL/GenBank/DDBJ whole genome shotgun (WGS) entry which is preliminary data.</text>
</comment>
<keyword evidence="7" id="KW-1185">Reference proteome</keyword>
<keyword evidence="4" id="KW-0732">Signal</keyword>
<evidence type="ECO:0000256" key="2">
    <source>
        <dbReference type="ARBA" id="ARBA00005695"/>
    </source>
</evidence>
<evidence type="ECO:0000256" key="4">
    <source>
        <dbReference type="ARBA" id="ARBA00022729"/>
    </source>
</evidence>
<dbReference type="EMBL" id="JACHWR010000002">
    <property type="protein sequence ID" value="MBB3043206.1"/>
    <property type="molecule type" value="Genomic_DNA"/>
</dbReference>
<dbReference type="InterPro" id="IPR039424">
    <property type="entry name" value="SBP_5"/>
</dbReference>
<protein>
    <submittedName>
        <fullName evidence="6">Peptide/nickel transport system substrate-binding protein</fullName>
    </submittedName>
</protein>
<dbReference type="CDD" id="cd00995">
    <property type="entry name" value="PBP2_NikA_DppA_OppA_like"/>
    <property type="match status" value="1"/>
</dbReference>
<evidence type="ECO:0000259" key="5">
    <source>
        <dbReference type="Pfam" id="PF00496"/>
    </source>
</evidence>
<sequence>MDAGRTHPLTRRLGRWRLGVTTAAALGLVAATGCSVDAEEKATKGHVVIRMSDDYNTLDPALNTGLFMANNMQMFLYDRLVEVNEAGEIVPHLASEWEATPTRATLTIRDDVTCSDGTELLPEHVAASLQRLADPKTEAFYRARVFGEGGAKAITGDNAAGTVTIELKQGYSDLMLGLAQFAASIVCPAGLDDPGILKTGAAGTGPFVLDDAKQKRGISYGMTRRDDYAWGPQGYEKVADGAPTSVTFRHVESASTAANMMTTDAVDVAYFNGAEINQLSKSKGLFKFEAWDNGGTGLQFNQADGLPGSDLKFREAIMMAIEPDAYNQAATFGTGRVSPTPYTFNLPCFDEANGTGMPQHDPESAKALLAEIGWQEGSSGRLELDGKPTKIRVAGFADQNSGPDYLLAALEELGFEVDFAKPDLNGWVDIVFSQGAWDIVPYPYSSSFPSPGLFTSNVEQMNFENDAYWEAVEAAGAAAPEDACTHWSEAERALVEHRDTMNLSVPVNTWFGNDVEFIAPNNLIWPMSLTS</sequence>
<evidence type="ECO:0000256" key="1">
    <source>
        <dbReference type="ARBA" id="ARBA00004196"/>
    </source>
</evidence>
<dbReference type="Gene3D" id="3.40.190.10">
    <property type="entry name" value="Periplasmic binding protein-like II"/>
    <property type="match status" value="1"/>
</dbReference>
<dbReference type="InterPro" id="IPR030678">
    <property type="entry name" value="Peptide/Ni-bd"/>
</dbReference>
<dbReference type="PIRSF" id="PIRSF002741">
    <property type="entry name" value="MppA"/>
    <property type="match status" value="1"/>
</dbReference>
<dbReference type="SUPFAM" id="SSF53850">
    <property type="entry name" value="Periplasmic binding protein-like II"/>
    <property type="match status" value="1"/>
</dbReference>
<reference evidence="6 7" key="1">
    <citation type="submission" date="2020-08" db="EMBL/GenBank/DDBJ databases">
        <title>Sequencing the genomes of 1000 actinobacteria strains.</title>
        <authorList>
            <person name="Klenk H.-P."/>
        </authorList>
    </citation>
    <scope>NUCLEOTIDE SEQUENCE [LARGE SCALE GENOMIC DNA]</scope>
    <source>
        <strain evidence="6 7">DSM 105498</strain>
    </source>
</reference>
<dbReference type="Proteomes" id="UP000589626">
    <property type="component" value="Unassembled WGS sequence"/>
</dbReference>
<evidence type="ECO:0000313" key="7">
    <source>
        <dbReference type="Proteomes" id="UP000589626"/>
    </source>
</evidence>
<dbReference type="Pfam" id="PF00496">
    <property type="entry name" value="SBP_bac_5"/>
    <property type="match status" value="1"/>
</dbReference>
<evidence type="ECO:0000256" key="3">
    <source>
        <dbReference type="ARBA" id="ARBA00022448"/>
    </source>
</evidence>
<dbReference type="GO" id="GO:0043190">
    <property type="term" value="C:ATP-binding cassette (ABC) transporter complex"/>
    <property type="evidence" value="ECO:0007669"/>
    <property type="project" value="InterPro"/>
</dbReference>
<comment type="subcellular location">
    <subcellularLocation>
        <location evidence="1">Cell envelope</location>
    </subcellularLocation>
</comment>
<evidence type="ECO:0000313" key="6">
    <source>
        <dbReference type="EMBL" id="MBB3043206.1"/>
    </source>
</evidence>
<dbReference type="GO" id="GO:0030313">
    <property type="term" value="C:cell envelope"/>
    <property type="evidence" value="ECO:0007669"/>
    <property type="project" value="UniProtKB-SubCell"/>
</dbReference>
<organism evidence="6 7">
    <name type="scientific">Nocardioides soli</name>
    <dbReference type="NCBI Taxonomy" id="1036020"/>
    <lineage>
        <taxon>Bacteria</taxon>
        <taxon>Bacillati</taxon>
        <taxon>Actinomycetota</taxon>
        <taxon>Actinomycetes</taxon>
        <taxon>Propionibacteriales</taxon>
        <taxon>Nocardioidaceae</taxon>
        <taxon>Nocardioides</taxon>
    </lineage>
</organism>
<dbReference type="RefSeq" id="WP_183593088.1">
    <property type="nucleotide sequence ID" value="NZ_JACHWR010000002.1"/>
</dbReference>
<accession>A0A7W4VWR6</accession>
<keyword evidence="3" id="KW-0813">Transport</keyword>
<dbReference type="GO" id="GO:0042597">
    <property type="term" value="C:periplasmic space"/>
    <property type="evidence" value="ECO:0007669"/>
    <property type="project" value="UniProtKB-ARBA"/>
</dbReference>
<name>A0A7W4VWR6_9ACTN</name>
<dbReference type="PANTHER" id="PTHR30290:SF10">
    <property type="entry name" value="PERIPLASMIC OLIGOPEPTIDE-BINDING PROTEIN-RELATED"/>
    <property type="match status" value="1"/>
</dbReference>
<feature type="domain" description="Solute-binding protein family 5" evidence="5">
    <location>
        <begin position="88"/>
        <end position="456"/>
    </location>
</feature>
<proteinExistence type="inferred from homology"/>
<dbReference type="GO" id="GO:0015833">
    <property type="term" value="P:peptide transport"/>
    <property type="evidence" value="ECO:0007669"/>
    <property type="project" value="TreeGrafter"/>
</dbReference>
<dbReference type="AlphaFoldDB" id="A0A7W4VWR6"/>
<dbReference type="InterPro" id="IPR000914">
    <property type="entry name" value="SBP_5_dom"/>
</dbReference>